<keyword evidence="4" id="KW-0472">Membrane</keyword>
<dbReference type="GO" id="GO:0005615">
    <property type="term" value="C:extracellular space"/>
    <property type="evidence" value="ECO:0007669"/>
    <property type="project" value="TreeGrafter"/>
</dbReference>
<protein>
    <recommendedName>
        <fullName evidence="5">BPTI/Kunitz inhibitor domain-containing protein</fullName>
    </recommendedName>
</protein>
<reference evidence="6" key="1">
    <citation type="journal article" date="2021" name="G3 (Bethesda)">
        <title>Genome and transcriptome analysis of the beet armyworm Spodoptera exigua reveals targets for pest control. .</title>
        <authorList>
            <person name="Simon S."/>
            <person name="Breeschoten T."/>
            <person name="Jansen H.J."/>
            <person name="Dirks R.P."/>
            <person name="Schranz M.E."/>
            <person name="Ros V.I.D."/>
        </authorList>
    </citation>
    <scope>NUCLEOTIDE SEQUENCE</scope>
    <source>
        <strain evidence="6">TB_SE_WUR_2020</strain>
    </source>
</reference>
<keyword evidence="4" id="KW-1133">Transmembrane helix</keyword>
<dbReference type="PANTHER" id="PTHR10083:SF374">
    <property type="entry name" value="BPTI_KUNITZ INHIBITOR DOMAIN-CONTAINING PROTEIN"/>
    <property type="match status" value="1"/>
</dbReference>
<evidence type="ECO:0000313" key="6">
    <source>
        <dbReference type="EMBL" id="KAH9637269.1"/>
    </source>
</evidence>
<dbReference type="PROSITE" id="PS50279">
    <property type="entry name" value="BPTI_KUNITZ_2"/>
    <property type="match status" value="1"/>
</dbReference>
<dbReference type="Gene3D" id="4.10.410.10">
    <property type="entry name" value="Pancreatic trypsin inhibitor Kunitz domain"/>
    <property type="match status" value="1"/>
</dbReference>
<comment type="caution">
    <text evidence="6">The sequence shown here is derived from an EMBL/GenBank/DDBJ whole genome shotgun (WGS) entry which is preliminary data.</text>
</comment>
<evidence type="ECO:0000256" key="3">
    <source>
        <dbReference type="ARBA" id="ARBA00023157"/>
    </source>
</evidence>
<keyword evidence="4" id="KW-0812">Transmembrane</keyword>
<feature type="transmembrane region" description="Helical" evidence="4">
    <location>
        <begin position="7"/>
        <end position="23"/>
    </location>
</feature>
<name>A0A922MIV3_SPOEX</name>
<evidence type="ECO:0000256" key="1">
    <source>
        <dbReference type="ARBA" id="ARBA00022690"/>
    </source>
</evidence>
<organism evidence="6 7">
    <name type="scientific">Spodoptera exigua</name>
    <name type="common">Beet armyworm</name>
    <name type="synonym">Noctua fulgens</name>
    <dbReference type="NCBI Taxonomy" id="7107"/>
    <lineage>
        <taxon>Eukaryota</taxon>
        <taxon>Metazoa</taxon>
        <taxon>Ecdysozoa</taxon>
        <taxon>Arthropoda</taxon>
        <taxon>Hexapoda</taxon>
        <taxon>Insecta</taxon>
        <taxon>Pterygota</taxon>
        <taxon>Neoptera</taxon>
        <taxon>Endopterygota</taxon>
        <taxon>Lepidoptera</taxon>
        <taxon>Glossata</taxon>
        <taxon>Ditrysia</taxon>
        <taxon>Noctuoidea</taxon>
        <taxon>Noctuidae</taxon>
        <taxon>Amphipyrinae</taxon>
        <taxon>Spodoptera</taxon>
    </lineage>
</organism>
<evidence type="ECO:0000313" key="7">
    <source>
        <dbReference type="Proteomes" id="UP000814243"/>
    </source>
</evidence>
<evidence type="ECO:0000256" key="2">
    <source>
        <dbReference type="ARBA" id="ARBA00022900"/>
    </source>
</evidence>
<dbReference type="Pfam" id="PF00014">
    <property type="entry name" value="Kunitz_BPTI"/>
    <property type="match status" value="1"/>
</dbReference>
<dbReference type="CDD" id="cd00109">
    <property type="entry name" value="Kunitz-type"/>
    <property type="match status" value="1"/>
</dbReference>
<accession>A0A922MIV3</accession>
<keyword evidence="3" id="KW-1015">Disulfide bond</keyword>
<keyword evidence="2" id="KW-0722">Serine protease inhibitor</keyword>
<gene>
    <name evidence="6" type="ORF">HF086_006913</name>
</gene>
<sequence length="137" mass="15747">MVFQGKGIFIFRVFFVLLIYVLFHCKCNNGADQPLYVKQKRFCVAADTDNTVRAHTPYFCQLAFDFGTCFGQYNRWTWDHIAGHCRRRLYSGCGGNQNNFETKEECMANCMSKPNNTLNAAHSQLTTCIPFSIAEFN</sequence>
<dbReference type="AlphaFoldDB" id="A0A922MIV3"/>
<dbReference type="PRINTS" id="PR00759">
    <property type="entry name" value="BASICPTASE"/>
</dbReference>
<dbReference type="InterPro" id="IPR050098">
    <property type="entry name" value="TFPI/VKTCI-like"/>
</dbReference>
<dbReference type="EMBL" id="JACEFF010000448">
    <property type="protein sequence ID" value="KAH9637269.1"/>
    <property type="molecule type" value="Genomic_DNA"/>
</dbReference>
<evidence type="ECO:0000256" key="4">
    <source>
        <dbReference type="SAM" id="Phobius"/>
    </source>
</evidence>
<dbReference type="SUPFAM" id="SSF57362">
    <property type="entry name" value="BPTI-like"/>
    <property type="match status" value="1"/>
</dbReference>
<dbReference type="PANTHER" id="PTHR10083">
    <property type="entry name" value="KUNITZ-TYPE PROTEASE INHIBITOR-RELATED"/>
    <property type="match status" value="1"/>
</dbReference>
<feature type="domain" description="BPTI/Kunitz inhibitor" evidence="5">
    <location>
        <begin position="60"/>
        <end position="110"/>
    </location>
</feature>
<dbReference type="GO" id="GO:0004867">
    <property type="term" value="F:serine-type endopeptidase inhibitor activity"/>
    <property type="evidence" value="ECO:0007669"/>
    <property type="project" value="UniProtKB-KW"/>
</dbReference>
<dbReference type="InterPro" id="IPR036880">
    <property type="entry name" value="Kunitz_BPTI_sf"/>
</dbReference>
<proteinExistence type="predicted"/>
<dbReference type="InterPro" id="IPR002223">
    <property type="entry name" value="Kunitz_BPTI"/>
</dbReference>
<dbReference type="Proteomes" id="UP000814243">
    <property type="component" value="Unassembled WGS sequence"/>
</dbReference>
<evidence type="ECO:0000259" key="5">
    <source>
        <dbReference type="PROSITE" id="PS50279"/>
    </source>
</evidence>
<keyword evidence="1" id="KW-0646">Protease inhibitor</keyword>
<dbReference type="SMART" id="SM00131">
    <property type="entry name" value="KU"/>
    <property type="match status" value="1"/>
</dbReference>